<evidence type="ECO:0000256" key="2">
    <source>
        <dbReference type="ARBA" id="ARBA00013332"/>
    </source>
</evidence>
<evidence type="ECO:0000256" key="11">
    <source>
        <dbReference type="ARBA" id="ARBA00023163"/>
    </source>
</evidence>
<keyword evidence="7" id="KW-0902">Two-component regulatory system</keyword>
<feature type="modified residue" description="4-aspartylphosphate" evidence="13">
    <location>
        <position position="53"/>
    </location>
</feature>
<evidence type="ECO:0000256" key="3">
    <source>
        <dbReference type="ARBA" id="ARBA00022448"/>
    </source>
</evidence>
<keyword evidence="6" id="KW-0592">Phosphate transport</keyword>
<reference evidence="17 18" key="1">
    <citation type="submission" date="2023-03" db="EMBL/GenBank/DDBJ databases">
        <title>Fodinicurvata sp. CAU 1616 isolated from sea sendiment.</title>
        <authorList>
            <person name="Kim W."/>
        </authorList>
    </citation>
    <scope>NUCLEOTIDE SEQUENCE [LARGE SCALE GENOMIC DNA]</scope>
    <source>
        <strain evidence="17 18">CAU 1616</strain>
    </source>
</reference>
<dbReference type="PROSITE" id="PS51755">
    <property type="entry name" value="OMPR_PHOB"/>
    <property type="match status" value="1"/>
</dbReference>
<keyword evidence="5 13" id="KW-0597">Phosphoprotein</keyword>
<dbReference type="InterPro" id="IPR011879">
    <property type="entry name" value="Sig_transdc_resp-reg_PhoB"/>
</dbReference>
<gene>
    <name evidence="17" type="primary">phoB</name>
    <name evidence="17" type="ORF">P2G67_06890</name>
</gene>
<dbReference type="EMBL" id="JARHUD010000003">
    <property type="protein sequence ID" value="MDF2095700.1"/>
    <property type="molecule type" value="Genomic_DNA"/>
</dbReference>
<keyword evidence="8" id="KW-0805">Transcription regulation</keyword>
<comment type="function">
    <text evidence="12">This protein is a positive regulator for the phosphate regulon. Transcription of this operon is positively regulated by PhoB and PhoR when phosphate is limited.</text>
</comment>
<accession>A0ABT5YL74</accession>
<evidence type="ECO:0000313" key="17">
    <source>
        <dbReference type="EMBL" id="MDF2095700.1"/>
    </source>
</evidence>
<evidence type="ECO:0000256" key="5">
    <source>
        <dbReference type="ARBA" id="ARBA00022553"/>
    </source>
</evidence>
<feature type="DNA-binding region" description="OmpR/PhoB-type" evidence="14">
    <location>
        <begin position="129"/>
        <end position="227"/>
    </location>
</feature>
<keyword evidence="9 14" id="KW-0238">DNA-binding</keyword>
<dbReference type="CDD" id="cd00383">
    <property type="entry name" value="trans_reg_C"/>
    <property type="match status" value="1"/>
</dbReference>
<evidence type="ECO:0000259" key="15">
    <source>
        <dbReference type="PROSITE" id="PS50110"/>
    </source>
</evidence>
<dbReference type="InterPro" id="IPR016032">
    <property type="entry name" value="Sig_transdc_resp-reg_C-effctor"/>
</dbReference>
<dbReference type="SUPFAM" id="SSF46894">
    <property type="entry name" value="C-terminal effector domain of the bipartite response regulators"/>
    <property type="match status" value="1"/>
</dbReference>
<evidence type="ECO:0000256" key="10">
    <source>
        <dbReference type="ARBA" id="ARBA00023159"/>
    </source>
</evidence>
<comment type="caution">
    <text evidence="17">The sequence shown here is derived from an EMBL/GenBank/DDBJ whole genome shotgun (WGS) entry which is preliminary data.</text>
</comment>
<keyword evidence="4" id="KW-0963">Cytoplasm</keyword>
<dbReference type="InterPro" id="IPR001867">
    <property type="entry name" value="OmpR/PhoB-type_DNA-bd"/>
</dbReference>
<dbReference type="Gene3D" id="3.40.50.2300">
    <property type="match status" value="1"/>
</dbReference>
<evidence type="ECO:0000256" key="13">
    <source>
        <dbReference type="PROSITE-ProRule" id="PRU00169"/>
    </source>
</evidence>
<dbReference type="InterPro" id="IPR011006">
    <property type="entry name" value="CheY-like_superfamily"/>
</dbReference>
<protein>
    <recommendedName>
        <fullName evidence="2">Phosphate regulon transcriptional regulatory protein PhoB</fullName>
    </recommendedName>
</protein>
<proteinExistence type="predicted"/>
<dbReference type="InterPro" id="IPR001789">
    <property type="entry name" value="Sig_transdc_resp-reg_receiver"/>
</dbReference>
<dbReference type="SMART" id="SM00448">
    <property type="entry name" value="REC"/>
    <property type="match status" value="1"/>
</dbReference>
<feature type="domain" description="OmpR/PhoB-type" evidence="16">
    <location>
        <begin position="129"/>
        <end position="227"/>
    </location>
</feature>
<dbReference type="Pfam" id="PF00072">
    <property type="entry name" value="Response_reg"/>
    <property type="match status" value="1"/>
</dbReference>
<dbReference type="PANTHER" id="PTHR48111">
    <property type="entry name" value="REGULATOR OF RPOS"/>
    <property type="match status" value="1"/>
</dbReference>
<evidence type="ECO:0000313" key="18">
    <source>
        <dbReference type="Proteomes" id="UP001215503"/>
    </source>
</evidence>
<evidence type="ECO:0000256" key="9">
    <source>
        <dbReference type="ARBA" id="ARBA00023125"/>
    </source>
</evidence>
<evidence type="ECO:0000256" key="12">
    <source>
        <dbReference type="ARBA" id="ARBA00024735"/>
    </source>
</evidence>
<evidence type="ECO:0000256" key="1">
    <source>
        <dbReference type="ARBA" id="ARBA00004496"/>
    </source>
</evidence>
<sequence>MSATILLVEDEAALITLLRYNLEKEGYRLVEAHDGEEALVVAKEEQPDLILLDWMLPLLSGLQVCRQLRRGPETRDTPIILLTARGEETDKVRGLESGADDYITKPFSPAELLARIRAVLRRSAPATTAETLSFEDITMDLTAHRVSRGNKSLHLGPTEYRLLRHLLQQPGRVYSREQLLDAVWGRDVYVELRTVDVHIRRLRKALNDGGLPDLIRTVRSAGYALDRPTA</sequence>
<dbReference type="InterPro" id="IPR039420">
    <property type="entry name" value="WalR-like"/>
</dbReference>
<dbReference type="PANTHER" id="PTHR48111:SF40">
    <property type="entry name" value="PHOSPHATE REGULON TRANSCRIPTIONAL REGULATORY PROTEIN PHOB"/>
    <property type="match status" value="1"/>
</dbReference>
<evidence type="ECO:0000256" key="6">
    <source>
        <dbReference type="ARBA" id="ARBA00022592"/>
    </source>
</evidence>
<dbReference type="SUPFAM" id="SSF52172">
    <property type="entry name" value="CheY-like"/>
    <property type="match status" value="1"/>
</dbReference>
<name>A0ABT5YL74_9PROT</name>
<evidence type="ECO:0000256" key="4">
    <source>
        <dbReference type="ARBA" id="ARBA00022490"/>
    </source>
</evidence>
<comment type="subcellular location">
    <subcellularLocation>
        <location evidence="1">Cytoplasm</location>
    </subcellularLocation>
</comment>
<dbReference type="Pfam" id="PF00486">
    <property type="entry name" value="Trans_reg_C"/>
    <property type="match status" value="1"/>
</dbReference>
<dbReference type="Proteomes" id="UP001215503">
    <property type="component" value="Unassembled WGS sequence"/>
</dbReference>
<feature type="domain" description="Response regulatory" evidence="15">
    <location>
        <begin position="4"/>
        <end position="120"/>
    </location>
</feature>
<keyword evidence="18" id="KW-1185">Reference proteome</keyword>
<dbReference type="Gene3D" id="6.10.250.690">
    <property type="match status" value="1"/>
</dbReference>
<evidence type="ECO:0000256" key="14">
    <source>
        <dbReference type="PROSITE-ProRule" id="PRU01091"/>
    </source>
</evidence>
<evidence type="ECO:0000256" key="8">
    <source>
        <dbReference type="ARBA" id="ARBA00023015"/>
    </source>
</evidence>
<dbReference type="Gene3D" id="1.10.10.10">
    <property type="entry name" value="Winged helix-like DNA-binding domain superfamily/Winged helix DNA-binding domain"/>
    <property type="match status" value="1"/>
</dbReference>
<keyword evidence="10" id="KW-0010">Activator</keyword>
<dbReference type="PROSITE" id="PS50110">
    <property type="entry name" value="RESPONSE_REGULATORY"/>
    <property type="match status" value="1"/>
</dbReference>
<dbReference type="NCBIfam" id="TIGR02154">
    <property type="entry name" value="PhoB"/>
    <property type="match status" value="1"/>
</dbReference>
<organism evidence="17 18">
    <name type="scientific">Aquibaculum arenosum</name>
    <dbReference type="NCBI Taxonomy" id="3032591"/>
    <lineage>
        <taxon>Bacteria</taxon>
        <taxon>Pseudomonadati</taxon>
        <taxon>Pseudomonadota</taxon>
        <taxon>Alphaproteobacteria</taxon>
        <taxon>Rhodospirillales</taxon>
        <taxon>Rhodovibrionaceae</taxon>
        <taxon>Aquibaculum</taxon>
    </lineage>
</organism>
<keyword evidence="3" id="KW-0813">Transport</keyword>
<keyword evidence="11" id="KW-0804">Transcription</keyword>
<dbReference type="RefSeq" id="WP_275821371.1">
    <property type="nucleotide sequence ID" value="NZ_JARHUD010000003.1"/>
</dbReference>
<dbReference type="InterPro" id="IPR036388">
    <property type="entry name" value="WH-like_DNA-bd_sf"/>
</dbReference>
<dbReference type="SMART" id="SM00862">
    <property type="entry name" value="Trans_reg_C"/>
    <property type="match status" value="1"/>
</dbReference>
<evidence type="ECO:0000259" key="16">
    <source>
        <dbReference type="PROSITE" id="PS51755"/>
    </source>
</evidence>
<evidence type="ECO:0000256" key="7">
    <source>
        <dbReference type="ARBA" id="ARBA00023012"/>
    </source>
</evidence>